<sequence>MSTVGSSLTSVLWALAALGRGVGLASGLLRSTGARAHGVGHARFEAGPCPRLALSWMFTARQDVKASPPPPPTPIPGPGGVGDGRWETHLHGLLAAQSRWEFSPGALSACLPHLGLGSLSCHPVPLFHQPWEGLAWGLREGVGVGGGVCLTTSKKSTPNKGKYERAVFQLPGTALSGGFGMGRHLVVILCPLGTRTR</sequence>
<proteinExistence type="predicted"/>
<reference evidence="1" key="1">
    <citation type="submission" date="2022-03" db="EMBL/GenBank/DDBJ databases">
        <title>Genomic analyses of argali, domestic sheep and their hybrids provide insights into chromosomal evolution, heterosis and genetic basis of agronomic traits.</title>
        <authorList>
            <person name="Li M."/>
        </authorList>
    </citation>
    <scope>NUCLEOTIDE SEQUENCE</scope>
    <source>
        <strain evidence="1">F1 hybrid</strain>
    </source>
</reference>
<gene>
    <name evidence="1" type="ORF">MJG53_019884</name>
</gene>
<dbReference type="EMBL" id="CM043025">
    <property type="protein sequence ID" value="KAI4554585.1"/>
    <property type="molecule type" value="Genomic_DNA"/>
</dbReference>
<comment type="caution">
    <text evidence="1">The sequence shown here is derived from an EMBL/GenBank/DDBJ whole genome shotgun (WGS) entry which is preliminary data.</text>
</comment>
<keyword evidence="2" id="KW-1185">Reference proteome</keyword>
<evidence type="ECO:0000313" key="1">
    <source>
        <dbReference type="EMBL" id="KAI4554585.1"/>
    </source>
</evidence>
<protein>
    <submittedName>
        <fullName evidence="1">Uncharacterized protein</fullName>
    </submittedName>
</protein>
<accession>A0ACB9U0U1</accession>
<evidence type="ECO:0000313" key="2">
    <source>
        <dbReference type="Proteomes" id="UP001057279"/>
    </source>
</evidence>
<name>A0ACB9U0U1_9CETA</name>
<organism evidence="1 2">
    <name type="scientific">Ovis ammon polii x Ovis aries</name>
    <dbReference type="NCBI Taxonomy" id="2918886"/>
    <lineage>
        <taxon>Eukaryota</taxon>
        <taxon>Metazoa</taxon>
        <taxon>Chordata</taxon>
        <taxon>Craniata</taxon>
        <taxon>Vertebrata</taxon>
        <taxon>Euteleostomi</taxon>
        <taxon>Mammalia</taxon>
        <taxon>Eutheria</taxon>
        <taxon>Laurasiatheria</taxon>
        <taxon>Artiodactyla</taxon>
        <taxon>Ruminantia</taxon>
        <taxon>Pecora</taxon>
        <taxon>Bovidae</taxon>
        <taxon>Caprinae</taxon>
        <taxon>Ovis</taxon>
    </lineage>
</organism>
<dbReference type="Proteomes" id="UP001057279">
    <property type="component" value="Chromosome X"/>
</dbReference>